<accession>M1B7J2</accession>
<dbReference type="ExpressionAtlas" id="M1B7J2">
    <property type="expression patterns" value="baseline"/>
</dbReference>
<sequence>MQPVARGFGYIFYYQSNIRCMDKESENLKNIRNVAAVMQRGTIEVERYGWCPNLKSRYSLSRSAKKITLKVIEFQNESNKSDVISFDHPIQNSKRIEGEITREIGLTLAGNKLWSREDQLRTRLTDQNSHILIILDDFQKTLDLKRLGIPSGSNRKHQCKVTFTTRFLSVCAAMGAQKTLEVECYLKRKHGSFSGRKSGDLRSVLVVNAWPPAALPRKPQKIPLSIDPRPDLRTVGKAIDRGSMPQIPASVATDGRPAQTIGQSTYAHDHASRVSLGSLVVLGPVYASRGYVIVQLYLMLHAQYLSSTDAYYAVHLLVTLIEVLSFQITHRLVPNLQFSSISGESSFFEDY</sequence>
<dbReference type="Gene3D" id="3.40.50.300">
    <property type="entry name" value="P-loop containing nucleotide triphosphate hydrolases"/>
    <property type="match status" value="1"/>
</dbReference>
<name>M1B7J2_SOLTU</name>
<evidence type="ECO:0000313" key="3">
    <source>
        <dbReference type="Proteomes" id="UP000011115"/>
    </source>
</evidence>
<evidence type="ECO:0000313" key="2">
    <source>
        <dbReference type="EnsemblPlants" id="PGSC0003DMT400038883"/>
    </source>
</evidence>
<dbReference type="InParanoid" id="M1B7J2"/>
<dbReference type="InterPro" id="IPR002182">
    <property type="entry name" value="NB-ARC"/>
</dbReference>
<reference evidence="3" key="1">
    <citation type="journal article" date="2011" name="Nature">
        <title>Genome sequence and analysis of the tuber crop potato.</title>
        <authorList>
            <consortium name="The Potato Genome Sequencing Consortium"/>
        </authorList>
    </citation>
    <scope>NUCLEOTIDE SEQUENCE [LARGE SCALE GENOMIC DNA]</scope>
    <source>
        <strain evidence="3">cv. DM1-3 516 R44</strain>
    </source>
</reference>
<dbReference type="AlphaFoldDB" id="M1B7J2"/>
<organism evidence="2 3">
    <name type="scientific">Solanum tuberosum</name>
    <name type="common">Potato</name>
    <dbReference type="NCBI Taxonomy" id="4113"/>
    <lineage>
        <taxon>Eukaryota</taxon>
        <taxon>Viridiplantae</taxon>
        <taxon>Streptophyta</taxon>
        <taxon>Embryophyta</taxon>
        <taxon>Tracheophyta</taxon>
        <taxon>Spermatophyta</taxon>
        <taxon>Magnoliopsida</taxon>
        <taxon>eudicotyledons</taxon>
        <taxon>Gunneridae</taxon>
        <taxon>Pentapetalae</taxon>
        <taxon>asterids</taxon>
        <taxon>lamiids</taxon>
        <taxon>Solanales</taxon>
        <taxon>Solanaceae</taxon>
        <taxon>Solanoideae</taxon>
        <taxon>Solaneae</taxon>
        <taxon>Solanum</taxon>
    </lineage>
</organism>
<dbReference type="GO" id="GO:0043531">
    <property type="term" value="F:ADP binding"/>
    <property type="evidence" value="ECO:0007669"/>
    <property type="project" value="InterPro"/>
</dbReference>
<dbReference type="PaxDb" id="4113-PGSC0003DMT400038883"/>
<feature type="domain" description="NB-ARC" evidence="1">
    <location>
        <begin position="116"/>
        <end position="185"/>
    </location>
</feature>
<dbReference type="InterPro" id="IPR027417">
    <property type="entry name" value="P-loop_NTPase"/>
</dbReference>
<keyword evidence="3" id="KW-1185">Reference proteome</keyword>
<dbReference type="HOGENOM" id="CLU_790856_0_0_1"/>
<dbReference type="Gramene" id="PGSC0003DMT400038883">
    <property type="protein sequence ID" value="PGSC0003DMT400038883"/>
    <property type="gene ID" value="PGSC0003DMG400015031"/>
</dbReference>
<evidence type="ECO:0000259" key="1">
    <source>
        <dbReference type="Pfam" id="PF00931"/>
    </source>
</evidence>
<proteinExistence type="predicted"/>
<protein>
    <submittedName>
        <fullName evidence="2">Nucleotide binding site-leucine rich repeat protein</fullName>
    </submittedName>
</protein>
<dbReference type="eggNOG" id="KOG4658">
    <property type="taxonomic scope" value="Eukaryota"/>
</dbReference>
<dbReference type="Pfam" id="PF00931">
    <property type="entry name" value="NB-ARC"/>
    <property type="match status" value="1"/>
</dbReference>
<reference evidence="2" key="2">
    <citation type="submission" date="2015-06" db="UniProtKB">
        <authorList>
            <consortium name="EnsemblPlants"/>
        </authorList>
    </citation>
    <scope>IDENTIFICATION</scope>
    <source>
        <strain evidence="2">DM1-3 516 R44</strain>
    </source>
</reference>
<dbReference type="EnsemblPlants" id="PGSC0003DMT400038883">
    <property type="protein sequence ID" value="PGSC0003DMT400038883"/>
    <property type="gene ID" value="PGSC0003DMG400015031"/>
</dbReference>
<dbReference type="Proteomes" id="UP000011115">
    <property type="component" value="Unassembled WGS sequence"/>
</dbReference>